<dbReference type="InterPro" id="IPR010621">
    <property type="entry name" value="DUF1214"/>
</dbReference>
<comment type="caution">
    <text evidence="2">The sequence shown here is derived from an EMBL/GenBank/DDBJ whole genome shotgun (WGS) entry which is preliminary data.</text>
</comment>
<keyword evidence="3" id="KW-1185">Reference proteome</keyword>
<organism evidence="2 3">
    <name type="scientific">Alterirhizorhabdus solaris</name>
    <dbReference type="NCBI Taxonomy" id="2529389"/>
    <lineage>
        <taxon>Bacteria</taxon>
        <taxon>Pseudomonadati</taxon>
        <taxon>Pseudomonadota</taxon>
        <taxon>Alphaproteobacteria</taxon>
        <taxon>Sphingomonadales</taxon>
        <taxon>Rhizorhabdaceae</taxon>
        <taxon>Alterirhizorhabdus</taxon>
    </lineage>
</organism>
<dbReference type="OrthoDB" id="7053758at2"/>
<proteinExistence type="predicted"/>
<evidence type="ECO:0000259" key="1">
    <source>
        <dbReference type="Pfam" id="PF06742"/>
    </source>
</evidence>
<dbReference type="Pfam" id="PF06742">
    <property type="entry name" value="DUF1214"/>
    <property type="match status" value="1"/>
</dbReference>
<reference evidence="2 3" key="1">
    <citation type="submission" date="2019-07" db="EMBL/GenBank/DDBJ databases">
        <title>Sphingomonas solaris sp. nov., isolated from a solar panel from Boston, Massachusetts.</title>
        <authorList>
            <person name="Tanner K."/>
            <person name="Pascual J."/>
            <person name="Mancuso C."/>
            <person name="Pereto J."/>
            <person name="Khalil A."/>
            <person name="Vilanova C."/>
        </authorList>
    </citation>
    <scope>NUCLEOTIDE SEQUENCE [LARGE SCALE GENOMIC DNA]</scope>
    <source>
        <strain evidence="2 3">R4DWN</strain>
    </source>
</reference>
<dbReference type="EMBL" id="VNIM01000004">
    <property type="protein sequence ID" value="TVV77109.1"/>
    <property type="molecule type" value="Genomic_DNA"/>
</dbReference>
<gene>
    <name evidence="2" type="ORF">FOY91_01920</name>
</gene>
<feature type="domain" description="DUF1214" evidence="1">
    <location>
        <begin position="274"/>
        <end position="334"/>
    </location>
</feature>
<evidence type="ECO:0000313" key="3">
    <source>
        <dbReference type="Proteomes" id="UP000318681"/>
    </source>
</evidence>
<protein>
    <submittedName>
        <fullName evidence="2">DUF1214 domain-containing protein</fullName>
    </submittedName>
</protein>
<dbReference type="RefSeq" id="WP_145147566.1">
    <property type="nucleotide sequence ID" value="NZ_VNIM01000004.1"/>
</dbReference>
<accession>A0A558RCE6</accession>
<dbReference type="Proteomes" id="UP000318681">
    <property type="component" value="Unassembled WGS sequence"/>
</dbReference>
<name>A0A558RCE6_9SPHN</name>
<evidence type="ECO:0000313" key="2">
    <source>
        <dbReference type="EMBL" id="TVV77109.1"/>
    </source>
</evidence>
<dbReference type="AlphaFoldDB" id="A0A558RCE6"/>
<sequence length="397" mass="44234">MSDADGIYEWETLIDALRPLGEAMRQRLPERLRADPQVRQESMRLLLAGLLRTTNDALAHDRAHPMFVPELNLIQNIFQPNADTIYKAALIGKGGTYRIRGSRGDVTMMVMAQLGPDTLRTGQHHPALDTGDFLTLPLDEDGLFDVIVSPERPAGHDGAWWALHPACEKLMLRIVGCRWGEEREPRFGIDRLDTPAAKGRPTLAKLAHRFGEIPLTTATCALAFPDRVEKMRGEGLVNVLKVVDFSQMSGLSRQSYYEGVYDLADDEALITEVSIPADVGYWSLILTNELYETTDWYNNQSSLNMAQAVVDADGVFRAVISARDPGVHNWLDTAGYPCGAVQGRWFDTDVRPTPTIRKVRLTEVAGALPADTCRVSPQERDAAIRARRIAAQMRTIW</sequence>